<dbReference type="PANTHER" id="PTHR21649">
    <property type="entry name" value="CHLOROPHYLL A/B BINDING PROTEIN"/>
    <property type="match status" value="1"/>
</dbReference>
<dbReference type="GO" id="GO:0009507">
    <property type="term" value="C:chloroplast"/>
    <property type="evidence" value="ECO:0007669"/>
    <property type="project" value="UniProtKB-SubCell"/>
</dbReference>
<dbReference type="SUPFAM" id="SSF103511">
    <property type="entry name" value="Chlorophyll a-b binding protein"/>
    <property type="match status" value="1"/>
</dbReference>
<keyword evidence="5" id="KW-0157">Chromophore</keyword>
<evidence type="ECO:0000256" key="2">
    <source>
        <dbReference type="ARBA" id="ARBA00022528"/>
    </source>
</evidence>
<gene>
    <name evidence="6" type="ORF">Ctob_010631</name>
</gene>
<evidence type="ECO:0000256" key="5">
    <source>
        <dbReference type="PIRSR" id="PIRSR601344-1"/>
    </source>
</evidence>
<dbReference type="InterPro" id="IPR022796">
    <property type="entry name" value="Chloroa_b-bind"/>
</dbReference>
<feature type="binding site" evidence="5">
    <location>
        <position position="68"/>
    </location>
    <ligand>
        <name>chlorophyll a</name>
        <dbReference type="ChEBI" id="CHEBI:58416"/>
        <label>1</label>
    </ligand>
</feature>
<comment type="subcellular location">
    <subcellularLocation>
        <location evidence="1">Plastid</location>
        <location evidence="1">Chloroplast</location>
    </subcellularLocation>
</comment>
<protein>
    <submittedName>
        <fullName evidence="6">Light-harvesting protein</fullName>
    </submittedName>
</protein>
<feature type="binding site" evidence="5">
    <location>
        <position position="185"/>
    </location>
    <ligand>
        <name>chlorophyll b</name>
        <dbReference type="ChEBI" id="CHEBI:61721"/>
        <label>2</label>
    </ligand>
</feature>
<feature type="binding site" evidence="5">
    <location>
        <position position="183"/>
    </location>
    <ligand>
        <name>chlorophyll a</name>
        <dbReference type="ChEBI" id="CHEBI:58416"/>
        <label>1</label>
    </ligand>
</feature>
<dbReference type="EMBL" id="JWZX01001998">
    <property type="protein sequence ID" value="KOO31514.1"/>
    <property type="molecule type" value="Genomic_DNA"/>
</dbReference>
<evidence type="ECO:0000313" key="6">
    <source>
        <dbReference type="EMBL" id="KOO31514.1"/>
    </source>
</evidence>
<dbReference type="Proteomes" id="UP000037460">
    <property type="component" value="Unassembled WGS sequence"/>
</dbReference>
<dbReference type="Pfam" id="PF00504">
    <property type="entry name" value="Chloroa_b-bind"/>
    <property type="match status" value="1"/>
</dbReference>
<keyword evidence="3" id="KW-0602">Photosynthesis</keyword>
<reference evidence="7" key="1">
    <citation type="journal article" date="2015" name="PLoS Genet.">
        <title>Genome Sequence and Transcriptome Analyses of Chrysochromulina tobin: Metabolic Tools for Enhanced Algal Fitness in the Prominent Order Prymnesiales (Haptophyceae).</title>
        <authorList>
            <person name="Hovde B.T."/>
            <person name="Deodato C.R."/>
            <person name="Hunsperger H.M."/>
            <person name="Ryken S.A."/>
            <person name="Yost W."/>
            <person name="Jha R.K."/>
            <person name="Patterson J."/>
            <person name="Monnat R.J. Jr."/>
            <person name="Barlow S.B."/>
            <person name="Starkenburg S.R."/>
            <person name="Cattolico R.A."/>
        </authorList>
    </citation>
    <scope>NUCLEOTIDE SEQUENCE</scope>
    <source>
        <strain evidence="7">CCMP291</strain>
    </source>
</reference>
<comment type="caution">
    <text evidence="6">The sequence shown here is derived from an EMBL/GenBank/DDBJ whole genome shotgun (WGS) entry which is preliminary data.</text>
</comment>
<keyword evidence="2" id="KW-0150">Chloroplast</keyword>
<dbReference type="GO" id="GO:0016168">
    <property type="term" value="F:chlorophyll binding"/>
    <property type="evidence" value="ECO:0007669"/>
    <property type="project" value="UniProtKB-KW"/>
</dbReference>
<dbReference type="GO" id="GO:0009765">
    <property type="term" value="P:photosynthesis, light harvesting"/>
    <property type="evidence" value="ECO:0007669"/>
    <property type="project" value="InterPro"/>
</dbReference>
<keyword evidence="7" id="KW-1185">Reference proteome</keyword>
<dbReference type="InterPro" id="IPR001344">
    <property type="entry name" value="Chloro_AB-bd_pln"/>
</dbReference>
<dbReference type="OrthoDB" id="423598at2759"/>
<accession>A0A0M0JY74</accession>
<sequence>MAAALTIALSAPMAFNAPLAPMQQATRSASVSMVIANPSKALPFLEAPACQSSGLAGAETGFDPLYLSNFMDIKWLREAELKHGRICMLASTGYVMQEFFSLPSYPGYSPNPVEAFSSVPAEGLAQIVIFMGWLEIIGNKGKYSMSEMFADPARAPGNLGFDPLKFGANAATRERLEMAELKNGRLAMLAFSGMIHQTFVTGKPLFASLSEIFSPP</sequence>
<feature type="binding site" description="axial binding residue" evidence="5">
    <location>
        <position position="85"/>
    </location>
    <ligand>
        <name>chlorophyll b</name>
        <dbReference type="ChEBI" id="CHEBI:61721"/>
        <label>1</label>
    </ligand>
    <ligandPart>
        <name>Mg</name>
        <dbReference type="ChEBI" id="CHEBI:25107"/>
    </ligandPart>
</feature>
<dbReference type="Gene3D" id="1.10.3460.10">
    <property type="entry name" value="Chlorophyll a/b binding protein domain"/>
    <property type="match status" value="1"/>
</dbReference>
<keyword evidence="4" id="KW-0934">Plastid</keyword>
<evidence type="ECO:0000256" key="4">
    <source>
        <dbReference type="ARBA" id="ARBA00022640"/>
    </source>
</evidence>
<feature type="binding site" evidence="5">
    <location>
        <position position="197"/>
    </location>
    <ligand>
        <name>chlorophyll a</name>
        <dbReference type="ChEBI" id="CHEBI:58416"/>
        <label>1</label>
    </ligand>
</feature>
<feature type="binding site" evidence="5">
    <location>
        <position position="83"/>
    </location>
    <ligand>
        <name>chlorophyll a</name>
        <dbReference type="ChEBI" id="CHEBI:58416"/>
        <label>1</label>
    </ligand>
</feature>
<feature type="binding site" evidence="5">
    <location>
        <position position="180"/>
    </location>
    <ligand>
        <name>chlorophyll a</name>
        <dbReference type="ChEBI" id="CHEBI:58416"/>
        <label>1</label>
    </ligand>
</feature>
<proteinExistence type="predicted"/>
<evidence type="ECO:0000256" key="1">
    <source>
        <dbReference type="ARBA" id="ARBA00004229"/>
    </source>
</evidence>
<evidence type="ECO:0000256" key="3">
    <source>
        <dbReference type="ARBA" id="ARBA00022531"/>
    </source>
</evidence>
<evidence type="ECO:0000313" key="7">
    <source>
        <dbReference type="Proteomes" id="UP000037460"/>
    </source>
</evidence>
<feature type="binding site" evidence="5">
    <location>
        <position position="80"/>
    </location>
    <ligand>
        <name>chlorophyll a</name>
        <dbReference type="ChEBI" id="CHEBI:58416"/>
        <label>1</label>
    </ligand>
</feature>
<organism evidence="6 7">
    <name type="scientific">Chrysochromulina tobinii</name>
    <dbReference type="NCBI Taxonomy" id="1460289"/>
    <lineage>
        <taxon>Eukaryota</taxon>
        <taxon>Haptista</taxon>
        <taxon>Haptophyta</taxon>
        <taxon>Prymnesiophyceae</taxon>
        <taxon>Prymnesiales</taxon>
        <taxon>Chrysochromulinaceae</taxon>
        <taxon>Chrysochromulina</taxon>
    </lineage>
</organism>
<feature type="binding site" description="axial binding residue" evidence="5">
    <location>
        <position position="135"/>
    </location>
    <ligand>
        <name>chlorophyll b</name>
        <dbReference type="ChEBI" id="CHEBI:61721"/>
        <label>1</label>
    </ligand>
    <ligandPart>
        <name>Mg</name>
        <dbReference type="ChEBI" id="CHEBI:25107"/>
    </ligandPart>
</feature>
<dbReference type="GO" id="GO:0016020">
    <property type="term" value="C:membrane"/>
    <property type="evidence" value="ECO:0007669"/>
    <property type="project" value="InterPro"/>
</dbReference>
<name>A0A0M0JY74_9EUKA</name>
<dbReference type="AlphaFoldDB" id="A0A0M0JY74"/>
<keyword evidence="5" id="KW-0148">Chlorophyll</keyword>